<dbReference type="Gene3D" id="3.10.105.10">
    <property type="entry name" value="Dipeptide-binding Protein, Domain 3"/>
    <property type="match status" value="1"/>
</dbReference>
<dbReference type="GO" id="GO:0043190">
    <property type="term" value="C:ATP-binding cassette (ABC) transporter complex"/>
    <property type="evidence" value="ECO:0007669"/>
    <property type="project" value="InterPro"/>
</dbReference>
<evidence type="ECO:0000256" key="4">
    <source>
        <dbReference type="ARBA" id="ARBA00022729"/>
    </source>
</evidence>
<dbReference type="GO" id="GO:0015833">
    <property type="term" value="P:peptide transport"/>
    <property type="evidence" value="ECO:0007669"/>
    <property type="project" value="TreeGrafter"/>
</dbReference>
<dbReference type="Pfam" id="PF00496">
    <property type="entry name" value="SBP_bac_5"/>
    <property type="match status" value="1"/>
</dbReference>
<dbReference type="GO" id="GO:0030288">
    <property type="term" value="C:outer membrane-bounded periplasmic space"/>
    <property type="evidence" value="ECO:0007669"/>
    <property type="project" value="TreeGrafter"/>
</dbReference>
<sequence>MNLAKSSLAAAVLLGCANLALAATLPPGVQLHAKQEMVRNNGSEPDTLDPARAEGVPANNIIRDLFEGLTSVDGAGNTVPGVAESWKQVDAKTWVFKLRQNAKWSNGEPVTADDFVYGIRRFVDPKTASEYAATFGIFFVNGKEIVDGKKPTTELGVKALDKYTLELKTPFPVGFMPSLVSNTQLGPVHKASLEKNGKDWTKPGNLVSNGAYTLATWDVNAKIVLAKSPAYWDAKNVQLTKFTYLAVEDGNADVKLFESGENDMVYQLPPGTYEKYKAQYPKEIHNSPMLGLRYYSYLNTDPLLKDIKVRKALSMVIDRDILAQRVTADGQKPAYGVFVEGMDGGEPTTYDWASWPMDKRVAEAKKLLLDAGVKPGTKLKFAYNTNEYHKKMAIFAASEWKTKLGMDVELEAMEFKVLIKKRNDGEYQIARNGWVADYNDATTFLTLVQCDSDQNAQKNCNREAEKLIDQGNQSMDLAKRKTLLTLAAKMIMDDYPMLPLLQYTQPRLVKAYVGGYTNTNSMDRYRAKEFYIIKH</sequence>
<evidence type="ECO:0000313" key="8">
    <source>
        <dbReference type="Proteomes" id="UP000192505"/>
    </source>
</evidence>
<name>A0A1W9KWH7_9BURK</name>
<reference evidence="7 8" key="1">
    <citation type="submission" date="2017-01" db="EMBL/GenBank/DDBJ databases">
        <title>Novel large sulfur bacteria in the metagenomes of groundwater-fed chemosynthetic microbial mats in the Lake Huron basin.</title>
        <authorList>
            <person name="Sharrar A.M."/>
            <person name="Flood B.E."/>
            <person name="Bailey J.V."/>
            <person name="Jones D.S."/>
            <person name="Biddanda B."/>
            <person name="Ruberg S.A."/>
            <person name="Marcus D.N."/>
            <person name="Dick G.J."/>
        </authorList>
    </citation>
    <scope>NUCLEOTIDE SEQUENCE [LARGE SCALE GENOMIC DNA]</scope>
    <source>
        <strain evidence="7">A7</strain>
    </source>
</reference>
<dbReference type="Gene3D" id="3.90.76.10">
    <property type="entry name" value="Dipeptide-binding Protein, Domain 1"/>
    <property type="match status" value="1"/>
</dbReference>
<evidence type="ECO:0000256" key="1">
    <source>
        <dbReference type="ARBA" id="ARBA00004196"/>
    </source>
</evidence>
<feature type="chain" id="PRO_5012845957" evidence="5">
    <location>
        <begin position="23"/>
        <end position="535"/>
    </location>
</feature>
<dbReference type="FunFam" id="3.90.76.10:FF:000001">
    <property type="entry name" value="Oligopeptide ABC transporter substrate-binding protein"/>
    <property type="match status" value="1"/>
</dbReference>
<dbReference type="PIRSF" id="PIRSF002741">
    <property type="entry name" value="MppA"/>
    <property type="match status" value="1"/>
</dbReference>
<dbReference type="Gene3D" id="3.40.190.10">
    <property type="entry name" value="Periplasmic binding protein-like II"/>
    <property type="match status" value="1"/>
</dbReference>
<proteinExistence type="inferred from homology"/>
<dbReference type="Proteomes" id="UP000192505">
    <property type="component" value="Unassembled WGS sequence"/>
</dbReference>
<dbReference type="InterPro" id="IPR039424">
    <property type="entry name" value="SBP_5"/>
</dbReference>
<dbReference type="AlphaFoldDB" id="A0A1W9KWH7"/>
<dbReference type="CDD" id="cd08504">
    <property type="entry name" value="PBP2_OppA"/>
    <property type="match status" value="1"/>
</dbReference>
<dbReference type="GO" id="GO:1904680">
    <property type="term" value="F:peptide transmembrane transporter activity"/>
    <property type="evidence" value="ECO:0007669"/>
    <property type="project" value="TreeGrafter"/>
</dbReference>
<comment type="similarity">
    <text evidence="2">Belongs to the bacterial solute-binding protein 5 family.</text>
</comment>
<keyword evidence="3" id="KW-0813">Transport</keyword>
<dbReference type="InterPro" id="IPR000914">
    <property type="entry name" value="SBP_5_dom"/>
</dbReference>
<comment type="caution">
    <text evidence="7">The sequence shown here is derived from an EMBL/GenBank/DDBJ whole genome shotgun (WGS) entry which is preliminary data.</text>
</comment>
<dbReference type="EMBL" id="MTEI01000003">
    <property type="protein sequence ID" value="OQW88939.1"/>
    <property type="molecule type" value="Genomic_DNA"/>
</dbReference>
<evidence type="ECO:0000313" key="7">
    <source>
        <dbReference type="EMBL" id="OQW88939.1"/>
    </source>
</evidence>
<keyword evidence="4 5" id="KW-0732">Signal</keyword>
<evidence type="ECO:0000256" key="5">
    <source>
        <dbReference type="SAM" id="SignalP"/>
    </source>
</evidence>
<dbReference type="PANTHER" id="PTHR30290">
    <property type="entry name" value="PERIPLASMIC BINDING COMPONENT OF ABC TRANSPORTER"/>
    <property type="match status" value="1"/>
</dbReference>
<gene>
    <name evidence="7" type="ORF">BWK72_07760</name>
</gene>
<dbReference type="SUPFAM" id="SSF53850">
    <property type="entry name" value="Periplasmic binding protein-like II"/>
    <property type="match status" value="1"/>
</dbReference>
<evidence type="ECO:0000256" key="3">
    <source>
        <dbReference type="ARBA" id="ARBA00022448"/>
    </source>
</evidence>
<dbReference type="InterPro" id="IPR030678">
    <property type="entry name" value="Peptide/Ni-bd"/>
</dbReference>
<accession>A0A1W9KWH7</accession>
<evidence type="ECO:0000259" key="6">
    <source>
        <dbReference type="Pfam" id="PF00496"/>
    </source>
</evidence>
<organism evidence="7 8">
    <name type="scientific">Rhodoferax ferrireducens</name>
    <dbReference type="NCBI Taxonomy" id="192843"/>
    <lineage>
        <taxon>Bacteria</taxon>
        <taxon>Pseudomonadati</taxon>
        <taxon>Pseudomonadota</taxon>
        <taxon>Betaproteobacteria</taxon>
        <taxon>Burkholderiales</taxon>
        <taxon>Comamonadaceae</taxon>
        <taxon>Rhodoferax</taxon>
    </lineage>
</organism>
<feature type="signal peptide" evidence="5">
    <location>
        <begin position="1"/>
        <end position="22"/>
    </location>
</feature>
<dbReference type="PANTHER" id="PTHR30290:SF10">
    <property type="entry name" value="PERIPLASMIC OLIGOPEPTIDE-BINDING PROTEIN-RELATED"/>
    <property type="match status" value="1"/>
</dbReference>
<evidence type="ECO:0000256" key="2">
    <source>
        <dbReference type="ARBA" id="ARBA00005695"/>
    </source>
</evidence>
<dbReference type="PROSITE" id="PS51257">
    <property type="entry name" value="PROKAR_LIPOPROTEIN"/>
    <property type="match status" value="1"/>
</dbReference>
<comment type="subcellular location">
    <subcellularLocation>
        <location evidence="1">Cell envelope</location>
    </subcellularLocation>
</comment>
<protein>
    <submittedName>
        <fullName evidence="7">Peptide ABC transporter substrate-binding protein</fullName>
    </submittedName>
</protein>
<feature type="domain" description="Solute-binding protein family 5" evidence="6">
    <location>
        <begin position="78"/>
        <end position="452"/>
    </location>
</feature>